<accession>A0A540W8R2</accession>
<reference evidence="1 2" key="1">
    <citation type="submission" date="2019-06" db="EMBL/GenBank/DDBJ databases">
        <title>Description of Kitasatospora acidophila sp. nov. isolated from pine grove soil, and reclassification of Streptomyces novaecaesareae to Kitasatospora novaeceasareae comb. nov.</title>
        <authorList>
            <person name="Kim M.J."/>
        </authorList>
    </citation>
    <scope>NUCLEOTIDE SEQUENCE [LARGE SCALE GENOMIC DNA]</scope>
    <source>
        <strain evidence="1 2">MMS16-CNU292</strain>
    </source>
</reference>
<name>A0A540W8R2_9ACTN</name>
<proteinExistence type="predicted"/>
<dbReference type="AlphaFoldDB" id="A0A540W8R2"/>
<organism evidence="1 2">
    <name type="scientific">Kitasatospora acidiphila</name>
    <dbReference type="NCBI Taxonomy" id="2567942"/>
    <lineage>
        <taxon>Bacteria</taxon>
        <taxon>Bacillati</taxon>
        <taxon>Actinomycetota</taxon>
        <taxon>Actinomycetes</taxon>
        <taxon>Kitasatosporales</taxon>
        <taxon>Streptomycetaceae</taxon>
        <taxon>Kitasatospora</taxon>
    </lineage>
</organism>
<dbReference type="Proteomes" id="UP000319103">
    <property type="component" value="Unassembled WGS sequence"/>
</dbReference>
<protein>
    <submittedName>
        <fullName evidence="1">Uncharacterized protein</fullName>
    </submittedName>
</protein>
<dbReference type="EMBL" id="VIGB01000003">
    <property type="protein sequence ID" value="TQF05388.1"/>
    <property type="molecule type" value="Genomic_DNA"/>
</dbReference>
<gene>
    <name evidence="1" type="ORF">E6W39_28085</name>
</gene>
<dbReference type="OrthoDB" id="4250151at2"/>
<comment type="caution">
    <text evidence="1">The sequence shown here is derived from an EMBL/GenBank/DDBJ whole genome shotgun (WGS) entry which is preliminary data.</text>
</comment>
<evidence type="ECO:0000313" key="1">
    <source>
        <dbReference type="EMBL" id="TQF05388.1"/>
    </source>
</evidence>
<sequence>MALSVSALVLFGVMMIIFIRSGSIKWPHAIVATLFGFMLNQSTQLSKPIQDFLTSVANTLGKMTN</sequence>
<evidence type="ECO:0000313" key="2">
    <source>
        <dbReference type="Proteomes" id="UP000319103"/>
    </source>
</evidence>
<keyword evidence="2" id="KW-1185">Reference proteome</keyword>
<dbReference type="RefSeq" id="WP_101380308.1">
    <property type="nucleotide sequence ID" value="NZ_JBMHHX010000001.1"/>
</dbReference>